<keyword evidence="4" id="KW-1185">Reference proteome</keyword>
<name>A0A4R3M1E3_9HYPH</name>
<dbReference type="InterPro" id="IPR013216">
    <property type="entry name" value="Methyltransf_11"/>
</dbReference>
<sequence length="306" mass="31543">MAASPLLRSSGDPALDRRLDWARAYLADDAAAAEGMLADLVAAAPHFSAAWFLLGEARETLGDVAGAADAYEAVLRLDATDALGAALRLARLGRRAADGAMSEAFVRTLFDQYAPRFDAALREGLGYRGPEILAAALMASVPAGRRFGRAIDLGCGTGLAAPHVAPVCDMLIGVDLSPEMVARARKTGLYAELAVAEMGAYLAAAPEAGADLILAADAFCYLADLAPVVGAARRALRPDGRLAFTVETHAGEGLLLRDTLRFAHGAPLVAGTLHAAGFAVDRLAPATTRTEKGAAVAGLVCVARPV</sequence>
<dbReference type="Pfam" id="PF08241">
    <property type="entry name" value="Methyltransf_11"/>
    <property type="match status" value="1"/>
</dbReference>
<dbReference type="AlphaFoldDB" id="A0A4R3M1E3"/>
<dbReference type="SUPFAM" id="SSF53335">
    <property type="entry name" value="S-adenosyl-L-methionine-dependent methyltransferases"/>
    <property type="match status" value="1"/>
</dbReference>
<feature type="repeat" description="TPR" evidence="1">
    <location>
        <begin position="48"/>
        <end position="81"/>
    </location>
</feature>
<dbReference type="SUPFAM" id="SSF48452">
    <property type="entry name" value="TPR-like"/>
    <property type="match status" value="1"/>
</dbReference>
<dbReference type="PROSITE" id="PS50005">
    <property type="entry name" value="TPR"/>
    <property type="match status" value="1"/>
</dbReference>
<proteinExistence type="predicted"/>
<dbReference type="InterPro" id="IPR019734">
    <property type="entry name" value="TPR_rpt"/>
</dbReference>
<evidence type="ECO:0000256" key="1">
    <source>
        <dbReference type="PROSITE-ProRule" id="PRU00339"/>
    </source>
</evidence>
<dbReference type="CDD" id="cd02440">
    <property type="entry name" value="AdoMet_MTases"/>
    <property type="match status" value="1"/>
</dbReference>
<dbReference type="InterPro" id="IPR050508">
    <property type="entry name" value="Methyltransf_Superfamily"/>
</dbReference>
<evidence type="ECO:0000313" key="3">
    <source>
        <dbReference type="EMBL" id="TCT06812.1"/>
    </source>
</evidence>
<keyword evidence="3" id="KW-0489">Methyltransferase</keyword>
<protein>
    <submittedName>
        <fullName evidence="3">Putative TPR repeat methyltransferase</fullName>
    </submittedName>
</protein>
<keyword evidence="3" id="KW-0808">Transferase</keyword>
<dbReference type="Gene3D" id="3.40.50.150">
    <property type="entry name" value="Vaccinia Virus protein VP39"/>
    <property type="match status" value="1"/>
</dbReference>
<feature type="domain" description="Methyltransferase type 11" evidence="2">
    <location>
        <begin position="152"/>
        <end position="244"/>
    </location>
</feature>
<dbReference type="PANTHER" id="PTHR42912">
    <property type="entry name" value="METHYLTRANSFERASE"/>
    <property type="match status" value="1"/>
</dbReference>
<evidence type="ECO:0000259" key="2">
    <source>
        <dbReference type="Pfam" id="PF08241"/>
    </source>
</evidence>
<comment type="caution">
    <text evidence="3">The sequence shown here is derived from an EMBL/GenBank/DDBJ whole genome shotgun (WGS) entry which is preliminary data.</text>
</comment>
<accession>A0A4R3M1E3</accession>
<dbReference type="GO" id="GO:0032259">
    <property type="term" value="P:methylation"/>
    <property type="evidence" value="ECO:0007669"/>
    <property type="project" value="UniProtKB-KW"/>
</dbReference>
<organism evidence="3 4">
    <name type="scientific">Aquabacter spiritensis</name>
    <dbReference type="NCBI Taxonomy" id="933073"/>
    <lineage>
        <taxon>Bacteria</taxon>
        <taxon>Pseudomonadati</taxon>
        <taxon>Pseudomonadota</taxon>
        <taxon>Alphaproteobacteria</taxon>
        <taxon>Hyphomicrobiales</taxon>
        <taxon>Xanthobacteraceae</taxon>
        <taxon>Aquabacter</taxon>
    </lineage>
</organism>
<gene>
    <name evidence="3" type="ORF">EDC64_102292</name>
</gene>
<dbReference type="InterPro" id="IPR029063">
    <property type="entry name" value="SAM-dependent_MTases_sf"/>
</dbReference>
<dbReference type="Gene3D" id="1.25.40.10">
    <property type="entry name" value="Tetratricopeptide repeat domain"/>
    <property type="match status" value="1"/>
</dbReference>
<dbReference type="EMBL" id="SMAI01000002">
    <property type="protein sequence ID" value="TCT06812.1"/>
    <property type="molecule type" value="Genomic_DNA"/>
</dbReference>
<dbReference type="PANTHER" id="PTHR42912:SF93">
    <property type="entry name" value="N6-ADENOSINE-METHYLTRANSFERASE TMT1A"/>
    <property type="match status" value="1"/>
</dbReference>
<dbReference type="InterPro" id="IPR011990">
    <property type="entry name" value="TPR-like_helical_dom_sf"/>
</dbReference>
<keyword evidence="1" id="KW-0802">TPR repeat</keyword>
<evidence type="ECO:0000313" key="4">
    <source>
        <dbReference type="Proteomes" id="UP000294664"/>
    </source>
</evidence>
<dbReference type="RefSeq" id="WP_245504551.1">
    <property type="nucleotide sequence ID" value="NZ_SMAI01000002.1"/>
</dbReference>
<dbReference type="GO" id="GO:0008757">
    <property type="term" value="F:S-adenosylmethionine-dependent methyltransferase activity"/>
    <property type="evidence" value="ECO:0007669"/>
    <property type="project" value="InterPro"/>
</dbReference>
<dbReference type="Proteomes" id="UP000294664">
    <property type="component" value="Unassembled WGS sequence"/>
</dbReference>
<reference evidence="3 4" key="1">
    <citation type="submission" date="2019-03" db="EMBL/GenBank/DDBJ databases">
        <title>Genomic Encyclopedia of Type Strains, Phase IV (KMG-IV): sequencing the most valuable type-strain genomes for metagenomic binning, comparative biology and taxonomic classification.</title>
        <authorList>
            <person name="Goeker M."/>
        </authorList>
    </citation>
    <scope>NUCLEOTIDE SEQUENCE [LARGE SCALE GENOMIC DNA]</scope>
    <source>
        <strain evidence="3 4">DSM 9035</strain>
    </source>
</reference>